<dbReference type="InterPro" id="IPR001270">
    <property type="entry name" value="ClpA/B"/>
</dbReference>
<dbReference type="Gene3D" id="4.10.860.10">
    <property type="entry name" value="UVR domain"/>
    <property type="match status" value="1"/>
</dbReference>
<evidence type="ECO:0000256" key="2">
    <source>
        <dbReference type="ARBA" id="ARBA00022741"/>
    </source>
</evidence>
<dbReference type="InterPro" id="IPR027417">
    <property type="entry name" value="P-loop_NTPase"/>
</dbReference>
<dbReference type="FunFam" id="3.40.50.300:FF:000025">
    <property type="entry name" value="ATP-dependent Clp protease subunit"/>
    <property type="match status" value="1"/>
</dbReference>
<dbReference type="SUPFAM" id="SSF81923">
    <property type="entry name" value="Double Clp-N motif"/>
    <property type="match status" value="1"/>
</dbReference>
<dbReference type="CDD" id="cd00009">
    <property type="entry name" value="AAA"/>
    <property type="match status" value="1"/>
</dbReference>
<feature type="domain" description="Clp R" evidence="8">
    <location>
        <begin position="1"/>
        <end position="146"/>
    </location>
</feature>
<keyword evidence="2 6" id="KW-0547">Nucleotide-binding</keyword>
<dbReference type="SUPFAM" id="SSF52540">
    <property type="entry name" value="P-loop containing nucleoside triphosphate hydrolases"/>
    <property type="match status" value="2"/>
</dbReference>
<dbReference type="InterPro" id="IPR036628">
    <property type="entry name" value="Clp_N_dom_sf"/>
</dbReference>
<dbReference type="InterPro" id="IPR018368">
    <property type="entry name" value="ClpA/B_CS1"/>
</dbReference>
<evidence type="ECO:0000256" key="1">
    <source>
        <dbReference type="ARBA" id="ARBA00022737"/>
    </source>
</evidence>
<dbReference type="InterPro" id="IPR003593">
    <property type="entry name" value="AAA+_ATPase"/>
</dbReference>
<evidence type="ECO:0000256" key="7">
    <source>
        <dbReference type="SAM" id="Coils"/>
    </source>
</evidence>
<dbReference type="InterPro" id="IPR003959">
    <property type="entry name" value="ATPase_AAA_core"/>
</dbReference>
<evidence type="ECO:0000256" key="4">
    <source>
        <dbReference type="ARBA" id="ARBA00023186"/>
    </source>
</evidence>
<dbReference type="CDD" id="cd19499">
    <property type="entry name" value="RecA-like_ClpB_Hsp104-like"/>
    <property type="match status" value="1"/>
</dbReference>
<dbReference type="GO" id="GO:0005524">
    <property type="term" value="F:ATP binding"/>
    <property type="evidence" value="ECO:0007669"/>
    <property type="project" value="UniProtKB-KW"/>
</dbReference>
<evidence type="ECO:0000259" key="8">
    <source>
        <dbReference type="PROSITE" id="PS51903"/>
    </source>
</evidence>
<dbReference type="Proteomes" id="UP000242592">
    <property type="component" value="Unassembled WGS sequence"/>
</dbReference>
<keyword evidence="9" id="KW-0645">Protease</keyword>
<keyword evidence="1 5" id="KW-0677">Repeat</keyword>
<dbReference type="Gene3D" id="1.10.1780.10">
    <property type="entry name" value="Clp, N-terminal domain"/>
    <property type="match status" value="1"/>
</dbReference>
<dbReference type="InterPro" id="IPR028299">
    <property type="entry name" value="ClpA/B_CS2"/>
</dbReference>
<name>A0A1M5TV46_9BACT</name>
<dbReference type="Pfam" id="PF00004">
    <property type="entry name" value="AAA"/>
    <property type="match status" value="1"/>
</dbReference>
<evidence type="ECO:0000313" key="9">
    <source>
        <dbReference type="EMBL" id="SHH54283.1"/>
    </source>
</evidence>
<dbReference type="InterPro" id="IPR041546">
    <property type="entry name" value="ClpA/ClpB_AAA_lid"/>
</dbReference>
<dbReference type="GO" id="GO:0034605">
    <property type="term" value="P:cellular response to heat"/>
    <property type="evidence" value="ECO:0007669"/>
    <property type="project" value="TreeGrafter"/>
</dbReference>
<feature type="coiled-coil region" evidence="7">
    <location>
        <begin position="246"/>
        <end position="273"/>
    </location>
</feature>
<dbReference type="PROSITE" id="PS00870">
    <property type="entry name" value="CLPAB_1"/>
    <property type="match status" value="1"/>
</dbReference>
<dbReference type="SMART" id="SM00382">
    <property type="entry name" value="AAA"/>
    <property type="match status" value="2"/>
</dbReference>
<gene>
    <name evidence="9" type="ORF">SAMN02745199_1476</name>
</gene>
<keyword evidence="7" id="KW-0175">Coiled coil</keyword>
<dbReference type="Pfam" id="PF02861">
    <property type="entry name" value="Clp_N"/>
    <property type="match status" value="1"/>
</dbReference>
<comment type="similarity">
    <text evidence="6">Belongs to the ClpA/ClpB family.</text>
</comment>
<dbReference type="InterPro" id="IPR050130">
    <property type="entry name" value="ClpA_ClpB"/>
</dbReference>
<feature type="coiled-coil region" evidence="7">
    <location>
        <begin position="404"/>
        <end position="450"/>
    </location>
</feature>
<dbReference type="GO" id="GO:0016887">
    <property type="term" value="F:ATP hydrolysis activity"/>
    <property type="evidence" value="ECO:0007669"/>
    <property type="project" value="InterPro"/>
</dbReference>
<dbReference type="GO" id="GO:0006508">
    <property type="term" value="P:proteolysis"/>
    <property type="evidence" value="ECO:0007669"/>
    <property type="project" value="UniProtKB-KW"/>
</dbReference>
<accession>A0A1M5TV46</accession>
<keyword evidence="4 6" id="KW-0143">Chaperone</keyword>
<dbReference type="Pfam" id="PF07724">
    <property type="entry name" value="AAA_2"/>
    <property type="match status" value="1"/>
</dbReference>
<protein>
    <submittedName>
        <fullName evidence="9">ATP-dependent Clp protease ATP-binding subunit ClpC</fullName>
    </submittedName>
</protein>
<dbReference type="Gene3D" id="1.10.8.60">
    <property type="match status" value="2"/>
</dbReference>
<reference evidence="10" key="1">
    <citation type="submission" date="2016-11" db="EMBL/GenBank/DDBJ databases">
        <authorList>
            <person name="Varghese N."/>
            <person name="Submissions S."/>
        </authorList>
    </citation>
    <scope>NUCLEOTIDE SEQUENCE [LARGE SCALE GENOMIC DNA]</scope>
    <source>
        <strain evidence="10">DSM 15807</strain>
    </source>
</reference>
<keyword evidence="9" id="KW-0378">Hydrolase</keyword>
<dbReference type="Pfam" id="PF10431">
    <property type="entry name" value="ClpB_D2-small"/>
    <property type="match status" value="1"/>
</dbReference>
<dbReference type="GO" id="GO:0005737">
    <property type="term" value="C:cytoplasm"/>
    <property type="evidence" value="ECO:0007669"/>
    <property type="project" value="TreeGrafter"/>
</dbReference>
<evidence type="ECO:0000256" key="5">
    <source>
        <dbReference type="PROSITE-ProRule" id="PRU01251"/>
    </source>
</evidence>
<evidence type="ECO:0000256" key="3">
    <source>
        <dbReference type="ARBA" id="ARBA00022840"/>
    </source>
</evidence>
<dbReference type="PANTHER" id="PTHR11638:SF18">
    <property type="entry name" value="HEAT SHOCK PROTEIN 104"/>
    <property type="match status" value="1"/>
</dbReference>
<dbReference type="FunFam" id="1.10.8.60:FF:000017">
    <property type="entry name" value="ATP-dependent chaperone ClpB"/>
    <property type="match status" value="1"/>
</dbReference>
<dbReference type="OrthoDB" id="9803641at2"/>
<dbReference type="Gene3D" id="3.40.50.300">
    <property type="entry name" value="P-loop containing nucleotide triphosphate hydrolases"/>
    <property type="match status" value="2"/>
</dbReference>
<keyword evidence="10" id="KW-1185">Reference proteome</keyword>
<organism evidence="9 10">
    <name type="scientific">Thermosipho atlanticus DSM 15807</name>
    <dbReference type="NCBI Taxonomy" id="1123380"/>
    <lineage>
        <taxon>Bacteria</taxon>
        <taxon>Thermotogati</taxon>
        <taxon>Thermotogota</taxon>
        <taxon>Thermotogae</taxon>
        <taxon>Thermotogales</taxon>
        <taxon>Fervidobacteriaceae</taxon>
        <taxon>Thermosipho</taxon>
    </lineage>
</organism>
<dbReference type="Pfam" id="PF17871">
    <property type="entry name" value="AAA_lid_9"/>
    <property type="match status" value="1"/>
</dbReference>
<proteinExistence type="inferred from homology"/>
<dbReference type="PROSITE" id="PS00871">
    <property type="entry name" value="CLPAB_2"/>
    <property type="match status" value="1"/>
</dbReference>
<dbReference type="PROSITE" id="PS51903">
    <property type="entry name" value="CLP_R"/>
    <property type="match status" value="1"/>
</dbReference>
<dbReference type="PANTHER" id="PTHR11638">
    <property type="entry name" value="ATP-DEPENDENT CLP PROTEASE"/>
    <property type="match status" value="1"/>
</dbReference>
<dbReference type="InterPro" id="IPR019489">
    <property type="entry name" value="Clp_ATPase_C"/>
</dbReference>
<dbReference type="EMBL" id="FQXN01000006">
    <property type="protein sequence ID" value="SHH54283.1"/>
    <property type="molecule type" value="Genomic_DNA"/>
</dbReference>
<dbReference type="InterPro" id="IPR004176">
    <property type="entry name" value="Clp_R_N"/>
</dbReference>
<evidence type="ECO:0000313" key="10">
    <source>
        <dbReference type="Proteomes" id="UP000242592"/>
    </source>
</evidence>
<dbReference type="GO" id="GO:0008233">
    <property type="term" value="F:peptidase activity"/>
    <property type="evidence" value="ECO:0007669"/>
    <property type="project" value="UniProtKB-KW"/>
</dbReference>
<dbReference type="RefSeq" id="WP_073073693.1">
    <property type="nucleotide sequence ID" value="NZ_FQXN01000006.1"/>
</dbReference>
<dbReference type="SMART" id="SM01086">
    <property type="entry name" value="ClpB_D2-small"/>
    <property type="match status" value="1"/>
</dbReference>
<evidence type="ECO:0000256" key="6">
    <source>
        <dbReference type="RuleBase" id="RU004432"/>
    </source>
</evidence>
<dbReference type="PRINTS" id="PR00300">
    <property type="entry name" value="CLPPROTEASEA"/>
</dbReference>
<keyword evidence="3 6" id="KW-0067">ATP-binding</keyword>
<dbReference type="FunFam" id="3.40.50.300:FF:000010">
    <property type="entry name" value="Chaperone clpB 1, putative"/>
    <property type="match status" value="1"/>
</dbReference>
<sequence>MRYLDERMNELVQQAAEHLSQKRQNLLKPEHVMYEVLQEETVQKIFETLKVNVEEVIDRLEELIESQYGVYYGSGSQVYMSNELSRIFELSKKEAKLLGSTKVSPLHFLLAVLKDASTQCAAILSKYGVSYETVLNVVKDLAESGELGDDDKNVLAKYTVDLTKLAKEGKLSPVIGRDKELERVIEILVRKTKNNPVLVGDPGVGKTAIVEGLAQRIVEGKVPDKLKNKKVLMLDLGKMIAGSKYRGEFEERLKKLMEEIKKMKENVILFIDELHTIVGAGAAEGAMDASNMLKPALARGELHAIGATTLEEFRKYIEKDKALARRFQPVLVNEPSVDETIEILKGLKETYEKHHNIQITDEAIEAAAKLSSKYIQDRFLPDKAIDLIDEAAAKVSLKSSDPRITELKEKIKSLSEKIDELTINSQYKEAAEMKQQMYKLQSQYEELEKKYGTDKVTADTVAKVVESWTGIPASKMMESEKEKLLNFEKFVHQRMVDQEEAVKVVADAIRKARAGIKDPNRPIGTFLFLGPSGVGKTELAKTIAELLFGSENALIRIDMSEYMEKHSVARLIGAPPGYVGYDQGGQLTEAVRRKPYSVILLDEIEKAHPEVFNILLQVFDDGRLTDGKGNTVDFRNTIIIMTSNLASDKILRKVEAGIEFEKIEESVREDLKHYFRPEFINRIDHVVIFKPLTKAHMKEIVEKLVARLEKRLSEKRLKITLTDNAKEFLAEQGYDPAFGARPLRRLIEREIETPLSKKIIAGEITEGDRILVDVRNGKMVIEKEKELSNVK</sequence>
<dbReference type="AlphaFoldDB" id="A0A1M5TV46"/>
<dbReference type="STRING" id="1123380.SAMN02745199_1476"/>